<accession>F8PTQ7</accession>
<feature type="non-terminal residue" evidence="1">
    <location>
        <position position="104"/>
    </location>
</feature>
<evidence type="ECO:0000313" key="1">
    <source>
        <dbReference type="EMBL" id="EGO01052.1"/>
    </source>
</evidence>
<sequence>MEQSETVSLRPQSRQIASTTALVAQMESVCRGGISISHTRSHFFSTCMLPDVWAILAPSLDGIIPCIRRQLALFYLEQGGRNQALGGTVPILVTLRGLHRCCRR</sequence>
<dbReference type="HOGENOM" id="CLU_2256562_0_0_1"/>
<reference evidence="2" key="1">
    <citation type="journal article" date="2011" name="Science">
        <title>The plant cell wall-decomposing machinery underlies the functional diversity of forest fungi.</title>
        <authorList>
            <person name="Eastwood D.C."/>
            <person name="Floudas D."/>
            <person name="Binder M."/>
            <person name="Majcherczyk A."/>
            <person name="Schneider P."/>
            <person name="Aerts A."/>
            <person name="Asiegbu F.O."/>
            <person name="Baker S.E."/>
            <person name="Barry K."/>
            <person name="Bendiksby M."/>
            <person name="Blumentritt M."/>
            <person name="Coutinho P.M."/>
            <person name="Cullen D."/>
            <person name="de Vries R.P."/>
            <person name="Gathman A."/>
            <person name="Goodell B."/>
            <person name="Henrissat B."/>
            <person name="Ihrmark K."/>
            <person name="Kauserud H."/>
            <person name="Kohler A."/>
            <person name="LaButti K."/>
            <person name="Lapidus A."/>
            <person name="Lavin J.L."/>
            <person name="Lee Y.-H."/>
            <person name="Lindquist E."/>
            <person name="Lilly W."/>
            <person name="Lucas S."/>
            <person name="Morin E."/>
            <person name="Murat C."/>
            <person name="Oguiza J.A."/>
            <person name="Park J."/>
            <person name="Pisabarro A.G."/>
            <person name="Riley R."/>
            <person name="Rosling A."/>
            <person name="Salamov A."/>
            <person name="Schmidt O."/>
            <person name="Schmutz J."/>
            <person name="Skrede I."/>
            <person name="Stenlid J."/>
            <person name="Wiebenga A."/>
            <person name="Xie X."/>
            <person name="Kuees U."/>
            <person name="Hibbett D.S."/>
            <person name="Hoffmeister D."/>
            <person name="Hoegberg N."/>
            <person name="Martin F."/>
            <person name="Grigoriev I.V."/>
            <person name="Watkinson S.C."/>
        </authorList>
    </citation>
    <scope>NUCLEOTIDE SEQUENCE [LARGE SCALE GENOMIC DNA]</scope>
    <source>
        <strain evidence="2">strain S7.3</strain>
    </source>
</reference>
<gene>
    <name evidence="1" type="ORF">SERLA73DRAFT_134235</name>
</gene>
<name>F8PTQ7_SERL3</name>
<dbReference type="AlphaFoldDB" id="F8PTQ7"/>
<proteinExistence type="predicted"/>
<keyword evidence="2" id="KW-1185">Reference proteome</keyword>
<dbReference type="Proteomes" id="UP000008063">
    <property type="component" value="Unassembled WGS sequence"/>
</dbReference>
<dbReference type="EMBL" id="GL945478">
    <property type="protein sequence ID" value="EGO01052.1"/>
    <property type="molecule type" value="Genomic_DNA"/>
</dbReference>
<protein>
    <submittedName>
        <fullName evidence="1">Uncharacterized protein</fullName>
    </submittedName>
</protein>
<organism evidence="2">
    <name type="scientific">Serpula lacrymans var. lacrymans (strain S7.3)</name>
    <name type="common">Dry rot fungus</name>
    <dbReference type="NCBI Taxonomy" id="936435"/>
    <lineage>
        <taxon>Eukaryota</taxon>
        <taxon>Fungi</taxon>
        <taxon>Dikarya</taxon>
        <taxon>Basidiomycota</taxon>
        <taxon>Agaricomycotina</taxon>
        <taxon>Agaricomycetes</taxon>
        <taxon>Agaricomycetidae</taxon>
        <taxon>Boletales</taxon>
        <taxon>Coniophorineae</taxon>
        <taxon>Serpulaceae</taxon>
        <taxon>Serpula</taxon>
    </lineage>
</organism>
<evidence type="ECO:0000313" key="2">
    <source>
        <dbReference type="Proteomes" id="UP000008063"/>
    </source>
</evidence>
<dbReference type="InParanoid" id="F8PTQ7"/>